<dbReference type="Proteomes" id="UP000316621">
    <property type="component" value="Chromosome 5"/>
</dbReference>
<sequence>MAMSMNSSSTNSCTSFHDFRGGSVEPSVPSSSVRGSSSTTGCNKIDGVAMWFINGVVAAFFGSLERCSCINIDTKEEDDNDIDANHLPFIYNDGNSRRENRTTTVGSGKKRGGFAQEKVLCIKNS</sequence>
<dbReference type="AlphaFoldDB" id="A0A4Y7JNZ1"/>
<protein>
    <submittedName>
        <fullName evidence="1">Uncharacterized protein</fullName>
    </submittedName>
</protein>
<gene>
    <name evidence="1" type="ORF">C5167_024580</name>
</gene>
<evidence type="ECO:0000313" key="1">
    <source>
        <dbReference type="EMBL" id="RZC62804.1"/>
    </source>
</evidence>
<dbReference type="PANTHER" id="PTHR34061:SF2">
    <property type="entry name" value="PROTEIN, PUTATIVE-RELATED"/>
    <property type="match status" value="1"/>
</dbReference>
<dbReference type="OMA" id="EAPLMFD"/>
<dbReference type="PANTHER" id="PTHR34061">
    <property type="entry name" value="PROTEIN, PUTATIVE-RELATED"/>
    <property type="match status" value="1"/>
</dbReference>
<organism evidence="1 2">
    <name type="scientific">Papaver somniferum</name>
    <name type="common">Opium poppy</name>
    <dbReference type="NCBI Taxonomy" id="3469"/>
    <lineage>
        <taxon>Eukaryota</taxon>
        <taxon>Viridiplantae</taxon>
        <taxon>Streptophyta</taxon>
        <taxon>Embryophyta</taxon>
        <taxon>Tracheophyta</taxon>
        <taxon>Spermatophyta</taxon>
        <taxon>Magnoliopsida</taxon>
        <taxon>Ranunculales</taxon>
        <taxon>Papaveraceae</taxon>
        <taxon>Papaveroideae</taxon>
        <taxon>Papaver</taxon>
    </lineage>
</organism>
<keyword evidence="2" id="KW-1185">Reference proteome</keyword>
<accession>A0A4Y7JNZ1</accession>
<dbReference type="Gramene" id="RZC62804">
    <property type="protein sequence ID" value="RZC62804"/>
    <property type="gene ID" value="C5167_024580"/>
</dbReference>
<reference evidence="1 2" key="1">
    <citation type="journal article" date="2018" name="Science">
        <title>The opium poppy genome and morphinan production.</title>
        <authorList>
            <person name="Guo L."/>
            <person name="Winzer T."/>
            <person name="Yang X."/>
            <person name="Li Y."/>
            <person name="Ning Z."/>
            <person name="He Z."/>
            <person name="Teodor R."/>
            <person name="Lu Y."/>
            <person name="Bowser T.A."/>
            <person name="Graham I.A."/>
            <person name="Ye K."/>
        </authorList>
    </citation>
    <scope>NUCLEOTIDE SEQUENCE [LARGE SCALE GENOMIC DNA]</scope>
    <source>
        <strain evidence="2">cv. HN1</strain>
        <tissue evidence="1">Leaves</tissue>
    </source>
</reference>
<dbReference type="EMBL" id="CM010719">
    <property type="protein sequence ID" value="RZC62804.1"/>
    <property type="molecule type" value="Genomic_DNA"/>
</dbReference>
<name>A0A4Y7JNZ1_PAPSO</name>
<evidence type="ECO:0000313" key="2">
    <source>
        <dbReference type="Proteomes" id="UP000316621"/>
    </source>
</evidence>
<proteinExistence type="predicted"/>